<dbReference type="EMBL" id="JAMZED010000036">
    <property type="protein sequence ID" value="MCR6505688.1"/>
    <property type="molecule type" value="Genomic_DNA"/>
</dbReference>
<gene>
    <name evidence="2" type="ORF">M1B79_13710</name>
</gene>
<sequence length="210" mass="23562">MVNKRAIIIWLAITILVMLALPFAVARLASECSGMALCMMLFLIVNPIYSAILGYRCGKDIKKMWNLPLVSAVAFLAGTWIFFDIHELWFVVYATVYLAIGWTAMAISKHINSPNKGNDIFPFSDAPNTAVFICSHILDGREKILFVSHDADDGAWQFLCGKEHNESDARIVSLKYVLDLDPTIVNLKDLPLSHCAERESKNDKWVIAKN</sequence>
<reference evidence="2" key="2">
    <citation type="submission" date="2022-04" db="EMBL/GenBank/DDBJ databases">
        <authorList>
            <person name="Fokt H."/>
            <person name="Baines J."/>
        </authorList>
    </citation>
    <scope>NUCLEOTIDE SEQUENCE</scope>
    <source>
        <strain evidence="2">KH365_2</strain>
    </source>
</reference>
<accession>A0A9X2NT75</accession>
<keyword evidence="3" id="KW-1185">Reference proteome</keyword>
<comment type="caution">
    <text evidence="2">The sequence shown here is derived from an EMBL/GenBank/DDBJ whole genome shotgun (WGS) entry which is preliminary data.</text>
</comment>
<organism evidence="2 3">
    <name type="scientific">Bacteroides muris</name>
    <name type="common">ex Fokt et al. 2023</name>
    <dbReference type="NCBI Taxonomy" id="2937417"/>
    <lineage>
        <taxon>Bacteria</taxon>
        <taxon>Pseudomonadati</taxon>
        <taxon>Bacteroidota</taxon>
        <taxon>Bacteroidia</taxon>
        <taxon>Bacteroidales</taxon>
        <taxon>Bacteroidaceae</taxon>
        <taxon>Bacteroides</taxon>
    </lineage>
</organism>
<evidence type="ECO:0008006" key="4">
    <source>
        <dbReference type="Google" id="ProtNLM"/>
    </source>
</evidence>
<reference evidence="2" key="1">
    <citation type="journal article" date="2022" name="Arch. Microbiol.">
        <title>Bacteroides muris sp. nov. isolated from the cecum of wild-derived house mice.</title>
        <authorList>
            <person name="Fokt H."/>
            <person name="Unni R."/>
            <person name="Repnik U."/>
            <person name="Schmitz R.A."/>
            <person name="Bramkamp M."/>
            <person name="Baines J.F."/>
            <person name="Unterweger D."/>
        </authorList>
    </citation>
    <scope>NUCLEOTIDE SEQUENCE</scope>
    <source>
        <strain evidence="2">KH365_2</strain>
    </source>
</reference>
<evidence type="ECO:0000256" key="1">
    <source>
        <dbReference type="SAM" id="Phobius"/>
    </source>
</evidence>
<feature type="transmembrane region" description="Helical" evidence="1">
    <location>
        <begin position="65"/>
        <end position="83"/>
    </location>
</feature>
<keyword evidence="1" id="KW-0472">Membrane</keyword>
<feature type="transmembrane region" description="Helical" evidence="1">
    <location>
        <begin position="7"/>
        <end position="28"/>
    </location>
</feature>
<evidence type="ECO:0000313" key="2">
    <source>
        <dbReference type="EMBL" id="MCR6505688.1"/>
    </source>
</evidence>
<name>A0A9X2NT75_9BACE</name>
<evidence type="ECO:0000313" key="3">
    <source>
        <dbReference type="Proteomes" id="UP001143192"/>
    </source>
</evidence>
<feature type="transmembrane region" description="Helical" evidence="1">
    <location>
        <begin position="89"/>
        <end position="107"/>
    </location>
</feature>
<proteinExistence type="predicted"/>
<protein>
    <recommendedName>
        <fullName evidence="4">DUF2185 domain-containing protein</fullName>
    </recommendedName>
</protein>
<feature type="transmembrane region" description="Helical" evidence="1">
    <location>
        <begin position="34"/>
        <end position="53"/>
    </location>
</feature>
<keyword evidence="1" id="KW-0812">Transmembrane</keyword>
<dbReference type="Proteomes" id="UP001143192">
    <property type="component" value="Unassembled WGS sequence"/>
</dbReference>
<dbReference type="AlphaFoldDB" id="A0A9X2NT75"/>
<keyword evidence="1" id="KW-1133">Transmembrane helix</keyword>
<dbReference type="RefSeq" id="WP_257932076.1">
    <property type="nucleotide sequence ID" value="NZ_JAMZED010000036.1"/>
</dbReference>